<feature type="domain" description="Replication initiator A N-terminal" evidence="1">
    <location>
        <begin position="14"/>
        <end position="88"/>
    </location>
</feature>
<keyword evidence="4" id="KW-1185">Reference proteome</keyword>
<comment type="caution">
    <text evidence="3">The sequence shown here is derived from an EMBL/GenBank/DDBJ whole genome shotgun (WGS) entry which is preliminary data.</text>
</comment>
<proteinExistence type="predicted"/>
<reference evidence="3 4" key="1">
    <citation type="journal article" date="2018" name="BMC Genomics">
        <title>Whole genome sequencing and function prediction of 133 gut anaerobes isolated from chicken caecum in pure cultures.</title>
        <authorList>
            <person name="Medvecky M."/>
            <person name="Cejkova D."/>
            <person name="Polansky O."/>
            <person name="Karasova D."/>
            <person name="Kubasova T."/>
            <person name="Cizek A."/>
            <person name="Rychlik I."/>
        </authorList>
    </citation>
    <scope>NUCLEOTIDE SEQUENCE [LARGE SCALE GENOMIC DNA]</scope>
    <source>
        <strain evidence="3 4">An13</strain>
    </source>
</reference>
<evidence type="ECO:0000259" key="1">
    <source>
        <dbReference type="Pfam" id="PF06970"/>
    </source>
</evidence>
<organism evidence="3 4">
    <name type="scientific">Massilimicrobiota timonensis</name>
    <dbReference type="NCBI Taxonomy" id="1776392"/>
    <lineage>
        <taxon>Bacteria</taxon>
        <taxon>Bacillati</taxon>
        <taxon>Bacillota</taxon>
        <taxon>Erysipelotrichia</taxon>
        <taxon>Erysipelotrichales</taxon>
        <taxon>Erysipelotrichaceae</taxon>
        <taxon>Massilimicrobiota</taxon>
    </lineage>
</organism>
<accession>A0A1Y4SXM7</accession>
<evidence type="ECO:0000313" key="3">
    <source>
        <dbReference type="EMBL" id="OUQ34666.1"/>
    </source>
</evidence>
<dbReference type="EMBL" id="NFLJ01000014">
    <property type="protein sequence ID" value="OUQ34666.1"/>
    <property type="molecule type" value="Genomic_DNA"/>
</dbReference>
<name>A0A1Y4SXM7_9FIRM</name>
<dbReference type="AlphaFoldDB" id="A0A1Y4SXM7"/>
<dbReference type="Pfam" id="PF06970">
    <property type="entry name" value="RepA_N"/>
    <property type="match status" value="1"/>
</dbReference>
<evidence type="ECO:0000313" key="4">
    <source>
        <dbReference type="Proteomes" id="UP000195305"/>
    </source>
</evidence>
<protein>
    <submittedName>
        <fullName evidence="3">Uncharacterized protein</fullName>
    </submittedName>
</protein>
<feature type="domain" description="DUF6017" evidence="2">
    <location>
        <begin position="176"/>
        <end position="288"/>
    </location>
</feature>
<evidence type="ECO:0000259" key="2">
    <source>
        <dbReference type="Pfam" id="PF19481"/>
    </source>
</evidence>
<dbReference type="OrthoDB" id="7365718at2"/>
<gene>
    <name evidence="3" type="ORF">B5E75_05890</name>
</gene>
<dbReference type="InterPro" id="IPR010724">
    <property type="entry name" value="RepA_N"/>
</dbReference>
<dbReference type="InterPro" id="IPR046059">
    <property type="entry name" value="DUF6017"/>
</dbReference>
<dbReference type="Pfam" id="PF19481">
    <property type="entry name" value="DUF6017"/>
    <property type="match status" value="1"/>
</dbReference>
<sequence>MFDYFYGHQSEQFTFYRIPKVLFIDPKFKKLSIEAKLLYGLFLDRMSLSAKNEWFDEQGRVFIIFTIEEIMEALGCAKAKSVGLLKELETISLIERKRQGLGKPNIIFVKNFLEKSNFKKYENQTSGGLINELQEVSKSNGINTYLSDTDINDINHSFIPSEYDRIELERNDSEFDYIDFVKAQVDYASLVQVYHDYKKMVDEIIMLVADTLSSNKETIRIAGEEKSLEVVKRKFMKLEYEHIQFVLDCLLENTTKIRNIKQYLLTSLYNATQTIDSYYTTLVNHDLKGNY</sequence>
<dbReference type="RefSeq" id="WP_087357845.1">
    <property type="nucleotide sequence ID" value="NZ_NFLJ01000014.1"/>
</dbReference>
<dbReference type="Proteomes" id="UP000195305">
    <property type="component" value="Unassembled WGS sequence"/>
</dbReference>